<dbReference type="Proteomes" id="UP000515908">
    <property type="component" value="Chromosome 05"/>
</dbReference>
<evidence type="ECO:0000256" key="1">
    <source>
        <dbReference type="SAM" id="MobiDB-lite"/>
    </source>
</evidence>
<dbReference type="PANTHER" id="PTHR11200">
    <property type="entry name" value="INOSITOL 5-PHOSPHATASE"/>
    <property type="match status" value="1"/>
</dbReference>
<dbReference type="InterPro" id="IPR036691">
    <property type="entry name" value="Endo/exonu/phosph_ase_sf"/>
</dbReference>
<dbReference type="InterPro" id="IPR046985">
    <property type="entry name" value="IP5"/>
</dbReference>
<name>A0A7G2CAG7_9TRYP</name>
<dbReference type="EMBL" id="LR877149">
    <property type="protein sequence ID" value="CAD2215753.1"/>
    <property type="molecule type" value="Genomic_DNA"/>
</dbReference>
<dbReference type="SMART" id="SM00128">
    <property type="entry name" value="IPPc"/>
    <property type="match status" value="1"/>
</dbReference>
<dbReference type="Pfam" id="PF22669">
    <property type="entry name" value="Exo_endo_phos2"/>
    <property type="match status" value="1"/>
</dbReference>
<dbReference type="SUPFAM" id="SSF56219">
    <property type="entry name" value="DNase I-like"/>
    <property type="match status" value="1"/>
</dbReference>
<dbReference type="GO" id="GO:0046856">
    <property type="term" value="P:phosphatidylinositol dephosphorylation"/>
    <property type="evidence" value="ECO:0007669"/>
    <property type="project" value="InterPro"/>
</dbReference>
<dbReference type="VEuPathDB" id="TriTrypDB:ADEAN_000321100"/>
<feature type="region of interest" description="Disordered" evidence="1">
    <location>
        <begin position="337"/>
        <end position="356"/>
    </location>
</feature>
<accession>A0A7G2CAG7</accession>
<dbReference type="Gene3D" id="3.60.10.10">
    <property type="entry name" value="Endonuclease/exonuclease/phosphatase"/>
    <property type="match status" value="1"/>
</dbReference>
<dbReference type="InterPro" id="IPR000300">
    <property type="entry name" value="IPPc"/>
</dbReference>
<reference evidence="3 4" key="1">
    <citation type="submission" date="2020-08" db="EMBL/GenBank/DDBJ databases">
        <authorList>
            <person name="Newling K."/>
            <person name="Davey J."/>
            <person name="Forrester S."/>
        </authorList>
    </citation>
    <scope>NUCLEOTIDE SEQUENCE [LARGE SCALE GENOMIC DNA]</scope>
    <source>
        <strain evidence="4">Crithidia deanei Carvalho (ATCC PRA-265)</strain>
    </source>
</reference>
<gene>
    <name evidence="3" type="ORF">ADEAN_000321100</name>
</gene>
<evidence type="ECO:0000259" key="2">
    <source>
        <dbReference type="SMART" id="SM00128"/>
    </source>
</evidence>
<keyword evidence="4" id="KW-1185">Reference proteome</keyword>
<evidence type="ECO:0000313" key="3">
    <source>
        <dbReference type="EMBL" id="CAD2215753.1"/>
    </source>
</evidence>
<dbReference type="AlphaFoldDB" id="A0A7G2CAG7"/>
<organism evidence="3 4">
    <name type="scientific">Angomonas deanei</name>
    <dbReference type="NCBI Taxonomy" id="59799"/>
    <lineage>
        <taxon>Eukaryota</taxon>
        <taxon>Discoba</taxon>
        <taxon>Euglenozoa</taxon>
        <taxon>Kinetoplastea</taxon>
        <taxon>Metakinetoplastina</taxon>
        <taxon>Trypanosomatida</taxon>
        <taxon>Trypanosomatidae</taxon>
        <taxon>Strigomonadinae</taxon>
        <taxon>Angomonas</taxon>
    </lineage>
</organism>
<feature type="domain" description="Inositol polyphosphate-related phosphatase" evidence="2">
    <location>
        <begin position="13"/>
        <end position="284"/>
    </location>
</feature>
<dbReference type="GO" id="GO:0004439">
    <property type="term" value="F:phosphatidylinositol-4,5-bisphosphate 5-phosphatase activity"/>
    <property type="evidence" value="ECO:0007669"/>
    <property type="project" value="TreeGrafter"/>
</dbReference>
<sequence>MVFCQLTHLSYISHVRLSLTRTGALNLLGNKGSVALRATIYGKRFIFIAAHFSAHKHNEYNRMMNYHASLKDLLFRLPQTADDESEIVRTYAAAVGDSYIGNFSIVDASCVKGKSTWDRFLNTIENETLRLYYNIQETHEILYDWESHILDQHDYVFFLGDLNSRLHNLPSATIFEMIEADMVDQLLCHDELRQGMVSGEVFDGFQEQWIKFHPTYKFDKGTSRYDTSRKKRDPAWCDRILFRILENNPYTSPSGSRINRTSSSGEFVASPLVLSGGVGRHNTDDSSGLQTEESSSLLRTVQSAPYQSTPVSVDSKENWVSLENLSDEQLQLIVDKQEKGIHSSSSTTSDESVGLTRGKSAFVGHAPERGPLQEESAFIEPNHPVWKRKRGFPTFRAATKSIFAKPPADTDDDVSPSVPQRPFPMIKNAINALQYYRVEELTMSDHKPVGGTFEVKVVHLPLEVMDRLLVGIGNFPEQD</sequence>
<evidence type="ECO:0000313" key="4">
    <source>
        <dbReference type="Proteomes" id="UP000515908"/>
    </source>
</evidence>
<dbReference type="PANTHER" id="PTHR11200:SF300">
    <property type="entry name" value="TYPE II INOSITOL 1,4,5-TRISPHOSPHATE 5-PHOSPHATASE"/>
    <property type="match status" value="1"/>
</dbReference>
<protein>
    <recommendedName>
        <fullName evidence="2">Inositol polyphosphate-related phosphatase domain-containing protein</fullName>
    </recommendedName>
</protein>
<proteinExistence type="predicted"/>